<accession>A0ABR2IKQ0</accession>
<dbReference type="PROSITE" id="PS50011">
    <property type="entry name" value="PROTEIN_KINASE_DOM"/>
    <property type="match status" value="1"/>
</dbReference>
<dbReference type="GO" id="GO:0016301">
    <property type="term" value="F:kinase activity"/>
    <property type="evidence" value="ECO:0007669"/>
    <property type="project" value="UniProtKB-KW"/>
</dbReference>
<evidence type="ECO:0000256" key="6">
    <source>
        <dbReference type="ARBA" id="ARBA00022840"/>
    </source>
</evidence>
<evidence type="ECO:0000313" key="12">
    <source>
        <dbReference type="Proteomes" id="UP001470230"/>
    </source>
</evidence>
<evidence type="ECO:0000256" key="1">
    <source>
        <dbReference type="ARBA" id="ARBA00012513"/>
    </source>
</evidence>
<sequence>MKKSKSKSDTKSEEQIEGTHYVINEYQVTAHAKIAGGSHSQVYTCLDQKSYVHAIKIIKIPNENVRNQVMNEISIHSQLCQEHILKLEGFHSSDKQYEILYEFCDTNLIEQMKHVIGKGFSTLKIAEIFTSVLSAVKYMHEQNPPIIYRDLSPQNVLCKKGTWKLCHFRYATNRVFYLNNDADRKQASEEIENNTNSVNRSPEMINLFLGDEIGTPSDIWALGCLLFNICTLTDPFPNGLLTQINGLNDYHWNQPWEVDEFYKDIVKKCLNKKPNERPTAAQLDEEFRTHFRVRKDAAPTQRESRRSQRLSQQISLEISQRNSEANLSEKNENFEHSYKHASKRPPNLPHSSSFHQLSNYNLPNIRRQQVHHIKLNYSSYTKALLNALPPETEKEELTDESDVEFIPESKEGVSQANISDNDLDDQIFNEIEQKHMAAHPANPQARRPSVINLGTTIESLIHGGESQPQSIFKAMNRFNEHGTIIDNTTNQMFDLKGRNTTLYESGAQNGSNLTLAGSSYKMHQNNQMRYYSAALLGKKSPQSNDEDDVSDGSNSSSENFKFTYQSSHPSDDYKSLYVSNPDKLKAELINLDDLPLSSALFNIMTSGDATEFILKLVRESGIKGSRLLSLIPVLPESPLNNYIEQRKNFIINFPMFEGNFSLYVFTLINLSKGVQIDPGEPPISVDVANGLIDLSRVYLKSLKLNKSSKVLGDDGKDLFQIFAYIIAKLKIFDVRPDLVDEQIIPSFRHFQKKILKQFSKAGTKPGIYEKEINFDDKEELEKIKPPEHIDIYEQQ</sequence>
<gene>
    <name evidence="11" type="ORF">M9Y10_010422</name>
</gene>
<keyword evidence="2" id="KW-0723">Serine/threonine-protein kinase</keyword>
<dbReference type="InterPro" id="IPR011009">
    <property type="entry name" value="Kinase-like_dom_sf"/>
</dbReference>
<comment type="catalytic activity">
    <reaction evidence="8">
        <text>L-seryl-[protein] + ATP = O-phospho-L-seryl-[protein] + ADP + H(+)</text>
        <dbReference type="Rhea" id="RHEA:17989"/>
        <dbReference type="Rhea" id="RHEA-COMP:9863"/>
        <dbReference type="Rhea" id="RHEA-COMP:11604"/>
        <dbReference type="ChEBI" id="CHEBI:15378"/>
        <dbReference type="ChEBI" id="CHEBI:29999"/>
        <dbReference type="ChEBI" id="CHEBI:30616"/>
        <dbReference type="ChEBI" id="CHEBI:83421"/>
        <dbReference type="ChEBI" id="CHEBI:456216"/>
        <dbReference type="EC" id="2.7.11.1"/>
    </reaction>
</comment>
<comment type="catalytic activity">
    <reaction evidence="7">
        <text>L-threonyl-[protein] + ATP = O-phospho-L-threonyl-[protein] + ADP + H(+)</text>
        <dbReference type="Rhea" id="RHEA:46608"/>
        <dbReference type="Rhea" id="RHEA-COMP:11060"/>
        <dbReference type="Rhea" id="RHEA-COMP:11605"/>
        <dbReference type="ChEBI" id="CHEBI:15378"/>
        <dbReference type="ChEBI" id="CHEBI:30013"/>
        <dbReference type="ChEBI" id="CHEBI:30616"/>
        <dbReference type="ChEBI" id="CHEBI:61977"/>
        <dbReference type="ChEBI" id="CHEBI:456216"/>
        <dbReference type="EC" id="2.7.11.1"/>
    </reaction>
</comment>
<organism evidence="11 12">
    <name type="scientific">Tritrichomonas musculus</name>
    <dbReference type="NCBI Taxonomy" id="1915356"/>
    <lineage>
        <taxon>Eukaryota</taxon>
        <taxon>Metamonada</taxon>
        <taxon>Parabasalia</taxon>
        <taxon>Tritrichomonadida</taxon>
        <taxon>Tritrichomonadidae</taxon>
        <taxon>Tritrichomonas</taxon>
    </lineage>
</organism>
<dbReference type="Pfam" id="PF00069">
    <property type="entry name" value="Pkinase"/>
    <property type="match status" value="1"/>
</dbReference>
<proteinExistence type="predicted"/>
<keyword evidence="12" id="KW-1185">Reference proteome</keyword>
<dbReference type="PANTHER" id="PTHR22967">
    <property type="entry name" value="SERINE/THREONINE PROTEIN KINASE"/>
    <property type="match status" value="1"/>
</dbReference>
<evidence type="ECO:0000259" key="10">
    <source>
        <dbReference type="PROSITE" id="PS50011"/>
    </source>
</evidence>
<feature type="compositionally biased region" description="Basic and acidic residues" evidence="9">
    <location>
        <begin position="294"/>
        <end position="306"/>
    </location>
</feature>
<reference evidence="11 12" key="1">
    <citation type="submission" date="2024-04" db="EMBL/GenBank/DDBJ databases">
        <title>Tritrichomonas musculus Genome.</title>
        <authorList>
            <person name="Alves-Ferreira E."/>
            <person name="Grigg M."/>
            <person name="Lorenzi H."/>
            <person name="Galac M."/>
        </authorList>
    </citation>
    <scope>NUCLEOTIDE SEQUENCE [LARGE SCALE GENOMIC DNA]</scope>
    <source>
        <strain evidence="11 12">EAF2021</strain>
    </source>
</reference>
<evidence type="ECO:0000256" key="2">
    <source>
        <dbReference type="ARBA" id="ARBA00022527"/>
    </source>
</evidence>
<feature type="domain" description="Protein kinase" evidence="10">
    <location>
        <begin position="28"/>
        <end position="293"/>
    </location>
</feature>
<comment type="caution">
    <text evidence="11">The sequence shown here is derived from an EMBL/GenBank/DDBJ whole genome shotgun (WGS) entry which is preliminary data.</text>
</comment>
<evidence type="ECO:0000256" key="9">
    <source>
        <dbReference type="SAM" id="MobiDB-lite"/>
    </source>
</evidence>
<dbReference type="InterPro" id="IPR000719">
    <property type="entry name" value="Prot_kinase_dom"/>
</dbReference>
<evidence type="ECO:0000256" key="5">
    <source>
        <dbReference type="ARBA" id="ARBA00022777"/>
    </source>
</evidence>
<dbReference type="SUPFAM" id="SSF56112">
    <property type="entry name" value="Protein kinase-like (PK-like)"/>
    <property type="match status" value="1"/>
</dbReference>
<dbReference type="SMART" id="SM00220">
    <property type="entry name" value="S_TKc"/>
    <property type="match status" value="1"/>
</dbReference>
<evidence type="ECO:0000256" key="7">
    <source>
        <dbReference type="ARBA" id="ARBA00047899"/>
    </source>
</evidence>
<dbReference type="Proteomes" id="UP001470230">
    <property type="component" value="Unassembled WGS sequence"/>
</dbReference>
<keyword evidence="6" id="KW-0067">ATP-binding</keyword>
<feature type="compositionally biased region" description="Polar residues" evidence="9">
    <location>
        <begin position="551"/>
        <end position="568"/>
    </location>
</feature>
<dbReference type="Gene3D" id="1.10.510.10">
    <property type="entry name" value="Transferase(Phosphotransferase) domain 1"/>
    <property type="match status" value="1"/>
</dbReference>
<dbReference type="PANTHER" id="PTHR22967:SF57">
    <property type="entry name" value="AUXILIN, ISOFORM A-RELATED"/>
    <property type="match status" value="1"/>
</dbReference>
<evidence type="ECO:0000256" key="8">
    <source>
        <dbReference type="ARBA" id="ARBA00048679"/>
    </source>
</evidence>
<name>A0ABR2IKQ0_9EUKA</name>
<evidence type="ECO:0000256" key="3">
    <source>
        <dbReference type="ARBA" id="ARBA00022679"/>
    </source>
</evidence>
<dbReference type="EMBL" id="JAPFFF010000016">
    <property type="protein sequence ID" value="KAK8864895.1"/>
    <property type="molecule type" value="Genomic_DNA"/>
</dbReference>
<dbReference type="EC" id="2.7.11.1" evidence="1"/>
<keyword evidence="4" id="KW-0547">Nucleotide-binding</keyword>
<feature type="region of interest" description="Disordered" evidence="9">
    <location>
        <begin position="294"/>
        <end position="330"/>
    </location>
</feature>
<evidence type="ECO:0000256" key="4">
    <source>
        <dbReference type="ARBA" id="ARBA00022741"/>
    </source>
</evidence>
<feature type="region of interest" description="Disordered" evidence="9">
    <location>
        <begin position="538"/>
        <end position="570"/>
    </location>
</feature>
<evidence type="ECO:0000313" key="11">
    <source>
        <dbReference type="EMBL" id="KAK8864895.1"/>
    </source>
</evidence>
<protein>
    <recommendedName>
        <fullName evidence="1">non-specific serine/threonine protein kinase</fullName>
        <ecNumber evidence="1">2.7.11.1</ecNumber>
    </recommendedName>
</protein>
<keyword evidence="5 11" id="KW-0418">Kinase</keyword>
<keyword evidence="3" id="KW-0808">Transferase</keyword>
<feature type="compositionally biased region" description="Low complexity" evidence="9">
    <location>
        <begin position="309"/>
        <end position="321"/>
    </location>
</feature>